<dbReference type="InterPro" id="IPR013216">
    <property type="entry name" value="Methyltransf_11"/>
</dbReference>
<dbReference type="AlphaFoldDB" id="A0A1F7HEG4"/>
<dbReference type="CDD" id="cd02440">
    <property type="entry name" value="AdoMet_MTases"/>
    <property type="match status" value="2"/>
</dbReference>
<proteinExistence type="predicted"/>
<dbReference type="PANTHER" id="PTHR43861:SF6">
    <property type="entry name" value="METHYLTRANSFERASE TYPE 11"/>
    <property type="match status" value="1"/>
</dbReference>
<dbReference type="PANTHER" id="PTHR43861">
    <property type="entry name" value="TRANS-ACONITATE 2-METHYLTRANSFERASE-RELATED"/>
    <property type="match status" value="1"/>
</dbReference>
<gene>
    <name evidence="2" type="ORF">A3D08_02165</name>
</gene>
<feature type="domain" description="Methyltransferase type 11" evidence="1">
    <location>
        <begin position="42"/>
        <end position="128"/>
    </location>
</feature>
<dbReference type="GO" id="GO:0008757">
    <property type="term" value="F:S-adenosylmethionine-dependent methyltransferase activity"/>
    <property type="evidence" value="ECO:0007669"/>
    <property type="project" value="InterPro"/>
</dbReference>
<dbReference type="Pfam" id="PF08241">
    <property type="entry name" value="Methyltransf_11"/>
    <property type="match status" value="1"/>
</dbReference>
<reference evidence="2 3" key="1">
    <citation type="journal article" date="2016" name="Nat. Commun.">
        <title>Thousands of microbial genomes shed light on interconnected biogeochemical processes in an aquifer system.</title>
        <authorList>
            <person name="Anantharaman K."/>
            <person name="Brown C.T."/>
            <person name="Hug L.A."/>
            <person name="Sharon I."/>
            <person name="Castelle C.J."/>
            <person name="Probst A.J."/>
            <person name="Thomas B.C."/>
            <person name="Singh A."/>
            <person name="Wilkins M.J."/>
            <person name="Karaoz U."/>
            <person name="Brodie E.L."/>
            <person name="Williams K.H."/>
            <person name="Hubbard S.S."/>
            <person name="Banfield J.F."/>
        </authorList>
    </citation>
    <scope>NUCLEOTIDE SEQUENCE [LARGE SCALE GENOMIC DNA]</scope>
</reference>
<sequence>MSKKSTNYNKYVANDPVRRLLLKNFLKQLRCAVEKVHPASILDIGCGEGFVLKYLIQQGVKAQMRGLDLSKKAVAIARQQVPGVEFSSGSIYHLPYPDNSADMVLCNEVLEHLERPDKAVAEIMRVSRKYIFCSVPHEPWFMLGGLMGGKYITRFGNHPEHINHWTAWGFQGFLQRHGLHVLKLSALKTFPWILAVCEKEEIPKQSMAYLRRIVKNLKNSQSDFRNDNLYNLVLASARGKTYLDVGCGVGDLAYRAFKRGYKAVGIDLEEDIIAEGNKLYKGIDLYVKSVFDIQEIPGKYDTISAIDVIEHIQDDVEALKKMATRLSKNGRLIIVVPGHSSLYGIRDRNLGHYRRYTRFELESKLKKAGLHIKRIRSWNMIGVIPYFIFEKIMRKPIEVQLRANGSNPSRTRTIIRKFLHLWMKHIENKVDFKVGLSLICVASRNPNND</sequence>
<comment type="caution">
    <text evidence="2">The sequence shown here is derived from an EMBL/GenBank/DDBJ whole genome shotgun (WGS) entry which is preliminary data.</text>
</comment>
<dbReference type="Gene3D" id="3.40.50.150">
    <property type="entry name" value="Vaccinia Virus protein VP39"/>
    <property type="match status" value="2"/>
</dbReference>
<evidence type="ECO:0000259" key="1">
    <source>
        <dbReference type="Pfam" id="PF08241"/>
    </source>
</evidence>
<evidence type="ECO:0000313" key="2">
    <source>
        <dbReference type="EMBL" id="OGK29354.1"/>
    </source>
</evidence>
<name>A0A1F7HEG4_9BACT</name>
<dbReference type="Pfam" id="PF13489">
    <property type="entry name" value="Methyltransf_23"/>
    <property type="match status" value="1"/>
</dbReference>
<dbReference type="EMBL" id="MFZT01000049">
    <property type="protein sequence ID" value="OGK29354.1"/>
    <property type="molecule type" value="Genomic_DNA"/>
</dbReference>
<dbReference type="Proteomes" id="UP000178098">
    <property type="component" value="Unassembled WGS sequence"/>
</dbReference>
<dbReference type="InterPro" id="IPR029063">
    <property type="entry name" value="SAM-dependent_MTases_sf"/>
</dbReference>
<organism evidence="2 3">
    <name type="scientific">Candidatus Roizmanbacteria bacterium RIFCSPHIGHO2_02_FULL_43_11</name>
    <dbReference type="NCBI Taxonomy" id="1802043"/>
    <lineage>
        <taxon>Bacteria</taxon>
        <taxon>Candidatus Roizmaniibacteriota</taxon>
    </lineage>
</organism>
<accession>A0A1F7HEG4</accession>
<evidence type="ECO:0000313" key="3">
    <source>
        <dbReference type="Proteomes" id="UP000178098"/>
    </source>
</evidence>
<protein>
    <recommendedName>
        <fullName evidence="1">Methyltransferase type 11 domain-containing protein</fullName>
    </recommendedName>
</protein>
<dbReference type="SUPFAM" id="SSF53335">
    <property type="entry name" value="S-adenosyl-L-methionine-dependent methyltransferases"/>
    <property type="match status" value="2"/>
</dbReference>